<protein>
    <submittedName>
        <fullName evidence="9">Multidrug efflux protein YfmO</fullName>
    </submittedName>
</protein>
<keyword evidence="10" id="KW-1185">Reference proteome</keyword>
<keyword evidence="5" id="KW-0129">CBS domain</keyword>
<evidence type="ECO:0000256" key="4">
    <source>
        <dbReference type="ARBA" id="ARBA00023136"/>
    </source>
</evidence>
<dbReference type="PROSITE" id="PS50850">
    <property type="entry name" value="MFS"/>
    <property type="match status" value="1"/>
</dbReference>
<dbReference type="PROSITE" id="PS51371">
    <property type="entry name" value="CBS"/>
    <property type="match status" value="2"/>
</dbReference>
<comment type="subcellular location">
    <subcellularLocation>
        <location evidence="1">Membrane</location>
        <topology evidence="1">Multi-pass membrane protein</topology>
    </subcellularLocation>
</comment>
<evidence type="ECO:0000256" key="6">
    <source>
        <dbReference type="SAM" id="Phobius"/>
    </source>
</evidence>
<dbReference type="RefSeq" id="WP_116669720.1">
    <property type="nucleotide sequence ID" value="NZ_MZGU01000004.1"/>
</dbReference>
<feature type="domain" description="CBS" evidence="8">
    <location>
        <begin position="398"/>
        <end position="457"/>
    </location>
</feature>
<feature type="domain" description="Major facilitator superfamily (MFS) profile" evidence="7">
    <location>
        <begin position="2"/>
        <end position="377"/>
    </location>
</feature>
<evidence type="ECO:0000259" key="7">
    <source>
        <dbReference type="PROSITE" id="PS50850"/>
    </source>
</evidence>
<feature type="transmembrane region" description="Helical" evidence="6">
    <location>
        <begin position="127"/>
        <end position="147"/>
    </location>
</feature>
<feature type="transmembrane region" description="Helical" evidence="6">
    <location>
        <begin position="329"/>
        <end position="347"/>
    </location>
</feature>
<dbReference type="GO" id="GO:0016020">
    <property type="term" value="C:membrane"/>
    <property type="evidence" value="ECO:0007669"/>
    <property type="project" value="UniProtKB-SubCell"/>
</dbReference>
<dbReference type="SUPFAM" id="SSF103473">
    <property type="entry name" value="MFS general substrate transporter"/>
    <property type="match status" value="1"/>
</dbReference>
<comment type="caution">
    <text evidence="9">The sequence shown here is derived from an EMBL/GenBank/DDBJ whole genome shotgun (WGS) entry which is preliminary data.</text>
</comment>
<dbReference type="InterPro" id="IPR011701">
    <property type="entry name" value="MFS"/>
</dbReference>
<dbReference type="Gene3D" id="3.10.580.10">
    <property type="entry name" value="CBS-domain"/>
    <property type="match status" value="1"/>
</dbReference>
<dbReference type="SUPFAM" id="SSF54631">
    <property type="entry name" value="CBS-domain pair"/>
    <property type="match status" value="1"/>
</dbReference>
<dbReference type="InterPro" id="IPR001958">
    <property type="entry name" value="Tet-R_TetA/multi-R_MdtG-like"/>
</dbReference>
<evidence type="ECO:0000256" key="1">
    <source>
        <dbReference type="ARBA" id="ARBA00004141"/>
    </source>
</evidence>
<feature type="transmembrane region" description="Helical" evidence="6">
    <location>
        <begin position="42"/>
        <end position="61"/>
    </location>
</feature>
<dbReference type="PRINTS" id="PR01035">
    <property type="entry name" value="TCRTETA"/>
</dbReference>
<dbReference type="InterPro" id="IPR036259">
    <property type="entry name" value="MFS_trans_sf"/>
</dbReference>
<feature type="transmembrane region" description="Helical" evidence="6">
    <location>
        <begin position="93"/>
        <end position="115"/>
    </location>
</feature>
<dbReference type="SMART" id="SM00116">
    <property type="entry name" value="CBS"/>
    <property type="match status" value="2"/>
</dbReference>
<feature type="transmembrane region" description="Helical" evidence="6">
    <location>
        <begin position="232"/>
        <end position="254"/>
    </location>
</feature>
<dbReference type="PANTHER" id="PTHR43683">
    <property type="entry name" value="MULTIDRUG EFFLUX PROTEIN YFMO"/>
    <property type="match status" value="1"/>
</dbReference>
<dbReference type="PANTHER" id="PTHR43683:SF1">
    <property type="entry name" value="MULTIDRUG EFFLUX PROTEIN YFMO"/>
    <property type="match status" value="1"/>
</dbReference>
<feature type="transmembrane region" description="Helical" evidence="6">
    <location>
        <begin position="266"/>
        <end position="283"/>
    </location>
</feature>
<feature type="transmembrane region" description="Helical" evidence="6">
    <location>
        <begin position="289"/>
        <end position="308"/>
    </location>
</feature>
<feature type="transmembrane region" description="Helical" evidence="6">
    <location>
        <begin position="153"/>
        <end position="174"/>
    </location>
</feature>
<evidence type="ECO:0000259" key="8">
    <source>
        <dbReference type="PROSITE" id="PS51371"/>
    </source>
</evidence>
<dbReference type="Pfam" id="PF00571">
    <property type="entry name" value="CBS"/>
    <property type="match status" value="2"/>
</dbReference>
<dbReference type="Pfam" id="PF07690">
    <property type="entry name" value="MFS_1"/>
    <property type="match status" value="1"/>
</dbReference>
<evidence type="ECO:0000313" key="10">
    <source>
        <dbReference type="Proteomes" id="UP000245577"/>
    </source>
</evidence>
<feature type="transmembrane region" description="Helical" evidence="6">
    <location>
        <begin position="68"/>
        <end position="87"/>
    </location>
</feature>
<organism evidence="9 10">
    <name type="scientific">Methanobrevibacter woesei</name>
    <dbReference type="NCBI Taxonomy" id="190976"/>
    <lineage>
        <taxon>Archaea</taxon>
        <taxon>Methanobacteriati</taxon>
        <taxon>Methanobacteriota</taxon>
        <taxon>Methanomada group</taxon>
        <taxon>Methanobacteria</taxon>
        <taxon>Methanobacteriales</taxon>
        <taxon>Methanobacteriaceae</taxon>
        <taxon>Methanobrevibacter</taxon>
    </lineage>
</organism>
<keyword evidence="3 6" id="KW-1133">Transmembrane helix</keyword>
<keyword evidence="2 6" id="KW-0812">Transmembrane</keyword>
<dbReference type="InterPro" id="IPR000644">
    <property type="entry name" value="CBS_dom"/>
</dbReference>
<feature type="transmembrane region" description="Helical" evidence="6">
    <location>
        <begin position="353"/>
        <end position="372"/>
    </location>
</feature>
<dbReference type="Proteomes" id="UP000245577">
    <property type="component" value="Unassembled WGS sequence"/>
</dbReference>
<evidence type="ECO:0000256" key="3">
    <source>
        <dbReference type="ARBA" id="ARBA00022989"/>
    </source>
</evidence>
<evidence type="ECO:0000256" key="5">
    <source>
        <dbReference type="PROSITE-ProRule" id="PRU00703"/>
    </source>
</evidence>
<evidence type="ECO:0000313" key="9">
    <source>
        <dbReference type="EMBL" id="PWB86081.1"/>
    </source>
</evidence>
<dbReference type="InterPro" id="IPR053200">
    <property type="entry name" value="YfmO-like"/>
</dbReference>
<dbReference type="Gene3D" id="1.20.1250.20">
    <property type="entry name" value="MFS general substrate transporter like domains"/>
    <property type="match status" value="1"/>
</dbReference>
<dbReference type="EMBL" id="MZGU01000004">
    <property type="protein sequence ID" value="PWB86081.1"/>
    <property type="molecule type" value="Genomic_DNA"/>
</dbReference>
<dbReference type="InterPro" id="IPR046342">
    <property type="entry name" value="CBS_dom_sf"/>
</dbReference>
<sequence>MAVWALFITAVIAFMGFGLVDPILPVISEQLGASQTQSTLLFTGYNAVMAVAMLVTGIITVKWGIKRTLSTGVVIIAIFSTLCGLSNQVETVILLRCVWGFGNSLFVATALTALLDYSVKDVASTIILFESAVGIGFSVGPLLGGVLGQFAWYYPFFGVGIMMAIAFVLLLFLLKSKKEKEEAPQRKMSILDPVRVAIKYDYIRTYGLIAFLYNFGFFTLFAYAPFILGLDALGIGLVFLVWGILVAITSVFLAPRLEEKVGIIKPMYTVLGIFAILLLLIGIFVDIQWVAIVCVILSGAIIGTNNTLTSTAVMGNSPVDRPTTSASYNFLRFIGSAIAPFLAGYLGETISDSTPFIVGGLIVLCAILVMYIKRDVVSKSESRDVKEGEHTRKVEEFMIKDVVTIEPTATVRELLQLINSKHIGGVPVVDENNKIRVMLSDGDIIRYLTPKENVYDFVYSVYIEEDAEQDVLDKKIDGTVEQLITSQNLDKRTLYTISKDENFEKAMNILSKHHFKKLPVVDKDGKLEGIISRGDINATLFDIISKI</sequence>
<dbReference type="AlphaFoldDB" id="A0A2U1S7S4"/>
<dbReference type="GO" id="GO:0022857">
    <property type="term" value="F:transmembrane transporter activity"/>
    <property type="evidence" value="ECO:0007669"/>
    <property type="project" value="InterPro"/>
</dbReference>
<name>A0A2U1S7S4_9EURY</name>
<evidence type="ECO:0000256" key="2">
    <source>
        <dbReference type="ARBA" id="ARBA00022692"/>
    </source>
</evidence>
<proteinExistence type="predicted"/>
<reference evidence="9 10" key="1">
    <citation type="submission" date="2017-03" db="EMBL/GenBank/DDBJ databases">
        <title>Genome sequence of Methanobrevibacter wosei.</title>
        <authorList>
            <person name="Poehlein A."/>
            <person name="Seedorf H."/>
            <person name="Daniel R."/>
        </authorList>
    </citation>
    <scope>NUCLEOTIDE SEQUENCE [LARGE SCALE GENOMIC DNA]</scope>
    <source>
        <strain evidence="9 10">DSM 11979</strain>
    </source>
</reference>
<dbReference type="OrthoDB" id="8919at2157"/>
<feature type="domain" description="CBS" evidence="8">
    <location>
        <begin position="489"/>
        <end position="547"/>
    </location>
</feature>
<accession>A0A2U1S7S4</accession>
<dbReference type="CDD" id="cd17474">
    <property type="entry name" value="MFS_YfmO_like"/>
    <property type="match status" value="1"/>
</dbReference>
<feature type="transmembrane region" description="Helical" evidence="6">
    <location>
        <begin position="205"/>
        <end position="226"/>
    </location>
</feature>
<gene>
    <name evidence="9" type="primary">yfmO</name>
    <name evidence="9" type="ORF">MBBWO_09350</name>
</gene>
<dbReference type="InterPro" id="IPR020846">
    <property type="entry name" value="MFS_dom"/>
</dbReference>
<keyword evidence="4 6" id="KW-0472">Membrane</keyword>